<dbReference type="EMBL" id="JAYMYR010000004">
    <property type="protein sequence ID" value="KAK7366991.1"/>
    <property type="molecule type" value="Genomic_DNA"/>
</dbReference>
<dbReference type="Proteomes" id="UP001374584">
    <property type="component" value="Unassembled WGS sequence"/>
</dbReference>
<evidence type="ECO:0000256" key="3">
    <source>
        <dbReference type="ARBA" id="ARBA00023125"/>
    </source>
</evidence>
<organism evidence="6 7">
    <name type="scientific">Phaseolus coccineus</name>
    <name type="common">Scarlet runner bean</name>
    <name type="synonym">Phaseolus multiflorus</name>
    <dbReference type="NCBI Taxonomy" id="3886"/>
    <lineage>
        <taxon>Eukaryota</taxon>
        <taxon>Viridiplantae</taxon>
        <taxon>Streptophyta</taxon>
        <taxon>Embryophyta</taxon>
        <taxon>Tracheophyta</taxon>
        <taxon>Spermatophyta</taxon>
        <taxon>Magnoliopsida</taxon>
        <taxon>eudicotyledons</taxon>
        <taxon>Gunneridae</taxon>
        <taxon>Pentapetalae</taxon>
        <taxon>rosids</taxon>
        <taxon>fabids</taxon>
        <taxon>Fabales</taxon>
        <taxon>Fabaceae</taxon>
        <taxon>Papilionoideae</taxon>
        <taxon>50 kb inversion clade</taxon>
        <taxon>NPAAA clade</taxon>
        <taxon>indigoferoid/millettioid clade</taxon>
        <taxon>Phaseoleae</taxon>
        <taxon>Phaseolus</taxon>
    </lineage>
</organism>
<keyword evidence="5" id="KW-0539">Nucleus</keyword>
<accession>A0AAN9N609</accession>
<evidence type="ECO:0000256" key="4">
    <source>
        <dbReference type="ARBA" id="ARBA00023163"/>
    </source>
</evidence>
<sequence length="261" mass="29868">MDASLHEDYWILREIVPVERSGRPCNALTKMKPKTSPFNLFKREPTAVFTTMSLRHQDYGHVDRLFAINNQANLERHWILADAAGIIHHVEYNEDLLHPRLTSGWMELRNFYGLLGEHHILIGYVGAASFQLTVFRSDAGQASMHGFLCDIASTEALFQGHFAHYRLTLNAEIYNDDYLIVSGEGFGNWIEDSDFGHFVLCGPRIDQIFVVETSPNSSSTFYLGPLWNEFCRSNEFHDGDTIIFEVQTDVRNSHIRVLLSD</sequence>
<proteinExistence type="predicted"/>
<gene>
    <name evidence="6" type="ORF">VNO80_08996</name>
</gene>
<comment type="caution">
    <text evidence="6">The sequence shown here is derived from an EMBL/GenBank/DDBJ whole genome shotgun (WGS) entry which is preliminary data.</text>
</comment>
<evidence type="ECO:0008006" key="8">
    <source>
        <dbReference type="Google" id="ProtNLM"/>
    </source>
</evidence>
<evidence type="ECO:0000256" key="1">
    <source>
        <dbReference type="ARBA" id="ARBA00004123"/>
    </source>
</evidence>
<dbReference type="InterPro" id="IPR015300">
    <property type="entry name" value="DNA-bd_pseudobarrel_sf"/>
</dbReference>
<evidence type="ECO:0000313" key="7">
    <source>
        <dbReference type="Proteomes" id="UP001374584"/>
    </source>
</evidence>
<keyword evidence="7" id="KW-1185">Reference proteome</keyword>
<protein>
    <recommendedName>
        <fullName evidence="8">TF-B3 domain-containing protein</fullName>
    </recommendedName>
</protein>
<keyword evidence="3" id="KW-0238">DNA-binding</keyword>
<name>A0AAN9N609_PHACN</name>
<evidence type="ECO:0000256" key="5">
    <source>
        <dbReference type="ARBA" id="ARBA00023242"/>
    </source>
</evidence>
<dbReference type="GO" id="GO:0003677">
    <property type="term" value="F:DNA binding"/>
    <property type="evidence" value="ECO:0007669"/>
    <property type="project" value="UniProtKB-KW"/>
</dbReference>
<keyword evidence="2" id="KW-0805">Transcription regulation</keyword>
<keyword evidence="4" id="KW-0804">Transcription</keyword>
<reference evidence="6 7" key="1">
    <citation type="submission" date="2024-01" db="EMBL/GenBank/DDBJ databases">
        <title>The genomes of 5 underutilized Papilionoideae crops provide insights into root nodulation and disease resistanc.</title>
        <authorList>
            <person name="Jiang F."/>
        </authorList>
    </citation>
    <scope>NUCLEOTIDE SEQUENCE [LARGE SCALE GENOMIC DNA]</scope>
    <source>
        <strain evidence="6">JINMINGXINNONG_FW02</strain>
        <tissue evidence="6">Leaves</tissue>
    </source>
</reference>
<evidence type="ECO:0000313" key="6">
    <source>
        <dbReference type="EMBL" id="KAK7366991.1"/>
    </source>
</evidence>
<comment type="subcellular location">
    <subcellularLocation>
        <location evidence="1">Nucleus</location>
    </subcellularLocation>
</comment>
<dbReference type="SUPFAM" id="SSF101936">
    <property type="entry name" value="DNA-binding pseudobarrel domain"/>
    <property type="match status" value="2"/>
</dbReference>
<evidence type="ECO:0000256" key="2">
    <source>
        <dbReference type="ARBA" id="ARBA00023015"/>
    </source>
</evidence>
<dbReference type="GO" id="GO:0005634">
    <property type="term" value="C:nucleus"/>
    <property type="evidence" value="ECO:0007669"/>
    <property type="project" value="UniProtKB-SubCell"/>
</dbReference>
<dbReference type="AlphaFoldDB" id="A0AAN9N609"/>